<organism evidence="1 2">
    <name type="scientific">Vagococcus elongatus</name>
    <dbReference type="NCBI Taxonomy" id="180344"/>
    <lineage>
        <taxon>Bacteria</taxon>
        <taxon>Bacillati</taxon>
        <taxon>Bacillota</taxon>
        <taxon>Bacilli</taxon>
        <taxon>Lactobacillales</taxon>
        <taxon>Enterococcaceae</taxon>
        <taxon>Vagococcus</taxon>
    </lineage>
</organism>
<dbReference type="SUPFAM" id="SSF82784">
    <property type="entry name" value="OsmC-like"/>
    <property type="match status" value="1"/>
</dbReference>
<comment type="caution">
    <text evidence="1">The sequence shown here is derived from an EMBL/GenBank/DDBJ whole genome shotgun (WGS) entry which is preliminary data.</text>
</comment>
<keyword evidence="2" id="KW-1185">Reference proteome</keyword>
<name>A0A430AYC1_9ENTE</name>
<sequence length="146" mass="16084">MPKERLSATVQSVKGLKTVSKVREFEFVMDEPKNLGGTNEGMNPVEALLSAIGGCKVIVARSFCRVKKIALEDIVIKVEGDIDTDGFSGKNPEAKIGLFNIKTTYQIKADNTEEEINSFVDFIEKTCPVIDTIANAPTFEKVVERQ</sequence>
<dbReference type="InterPro" id="IPR052924">
    <property type="entry name" value="OsmC/Ohr_hydroprdx_reductase"/>
</dbReference>
<dbReference type="Gene3D" id="3.30.300.20">
    <property type="match status" value="1"/>
</dbReference>
<dbReference type="OrthoDB" id="1433018at2"/>
<dbReference type="RefSeq" id="WP_126808043.1">
    <property type="nucleotide sequence ID" value="NZ_NGKA01000006.1"/>
</dbReference>
<dbReference type="EMBL" id="NGKA01000006">
    <property type="protein sequence ID" value="RSU13038.1"/>
    <property type="molecule type" value="Genomic_DNA"/>
</dbReference>
<dbReference type="Pfam" id="PF02566">
    <property type="entry name" value="OsmC"/>
    <property type="match status" value="1"/>
</dbReference>
<dbReference type="PANTHER" id="PTHR35368:SF1">
    <property type="entry name" value="HYDROPEROXIDE REDUCTASE"/>
    <property type="match status" value="1"/>
</dbReference>
<dbReference type="InterPro" id="IPR003718">
    <property type="entry name" value="OsmC/Ohr_fam"/>
</dbReference>
<dbReference type="AlphaFoldDB" id="A0A430AYC1"/>
<dbReference type="PANTHER" id="PTHR35368">
    <property type="entry name" value="HYDROPEROXIDE REDUCTASE"/>
    <property type="match status" value="1"/>
</dbReference>
<dbReference type="InterPro" id="IPR015946">
    <property type="entry name" value="KH_dom-like_a/b"/>
</dbReference>
<protein>
    <submittedName>
        <fullName evidence="1">Peroxiredoxin</fullName>
    </submittedName>
</protein>
<dbReference type="Proteomes" id="UP000287605">
    <property type="component" value="Unassembled WGS sequence"/>
</dbReference>
<proteinExistence type="predicted"/>
<accession>A0A430AYC1</accession>
<gene>
    <name evidence="1" type="ORF">CBF29_05045</name>
</gene>
<dbReference type="InterPro" id="IPR036102">
    <property type="entry name" value="OsmC/Ohrsf"/>
</dbReference>
<evidence type="ECO:0000313" key="1">
    <source>
        <dbReference type="EMBL" id="RSU13038.1"/>
    </source>
</evidence>
<reference evidence="1 2" key="1">
    <citation type="submission" date="2017-05" db="EMBL/GenBank/DDBJ databases">
        <title>Vagococcus spp. assemblies.</title>
        <authorList>
            <person name="Gulvik C.A."/>
        </authorList>
    </citation>
    <scope>NUCLEOTIDE SEQUENCE [LARGE SCALE GENOMIC DNA]</scope>
    <source>
        <strain evidence="1 2">CCUG 51432</strain>
    </source>
</reference>
<evidence type="ECO:0000313" key="2">
    <source>
        <dbReference type="Proteomes" id="UP000287605"/>
    </source>
</evidence>